<dbReference type="Proteomes" id="UP000092993">
    <property type="component" value="Unassembled WGS sequence"/>
</dbReference>
<sequence length="79" mass="8975">MNLAIPRARDARSSMSDNVLALSLTPLRRRVTRPLNTMILHAPATLWLMEPSLEASPYAKWRLTIMWKGSPGSAARWSW</sequence>
<keyword evidence="2" id="KW-1185">Reference proteome</keyword>
<protein>
    <submittedName>
        <fullName evidence="1">Uncharacterized protein</fullName>
    </submittedName>
</protein>
<accession>A0A1C7MP88</accession>
<gene>
    <name evidence="1" type="ORF">A0H81_01595</name>
</gene>
<proteinExistence type="predicted"/>
<dbReference type="EMBL" id="LUGG01000002">
    <property type="protein sequence ID" value="OBZ78487.1"/>
    <property type="molecule type" value="Genomic_DNA"/>
</dbReference>
<comment type="caution">
    <text evidence="1">The sequence shown here is derived from an EMBL/GenBank/DDBJ whole genome shotgun (WGS) entry which is preliminary data.</text>
</comment>
<dbReference type="AlphaFoldDB" id="A0A1C7MP88"/>
<evidence type="ECO:0000313" key="1">
    <source>
        <dbReference type="EMBL" id="OBZ78487.1"/>
    </source>
</evidence>
<evidence type="ECO:0000313" key="2">
    <source>
        <dbReference type="Proteomes" id="UP000092993"/>
    </source>
</evidence>
<organism evidence="1 2">
    <name type="scientific">Grifola frondosa</name>
    <name type="common">Maitake</name>
    <name type="synonym">Polyporus frondosus</name>
    <dbReference type="NCBI Taxonomy" id="5627"/>
    <lineage>
        <taxon>Eukaryota</taxon>
        <taxon>Fungi</taxon>
        <taxon>Dikarya</taxon>
        <taxon>Basidiomycota</taxon>
        <taxon>Agaricomycotina</taxon>
        <taxon>Agaricomycetes</taxon>
        <taxon>Polyporales</taxon>
        <taxon>Grifolaceae</taxon>
        <taxon>Grifola</taxon>
    </lineage>
</organism>
<name>A0A1C7MP88_GRIFR</name>
<reference evidence="1 2" key="1">
    <citation type="submission" date="2016-03" db="EMBL/GenBank/DDBJ databases">
        <title>Whole genome sequencing of Grifola frondosa 9006-11.</title>
        <authorList>
            <person name="Min B."/>
            <person name="Park H."/>
            <person name="Kim J.-G."/>
            <person name="Cho H."/>
            <person name="Oh Y.-L."/>
            <person name="Kong W.-S."/>
            <person name="Choi I.-G."/>
        </authorList>
    </citation>
    <scope>NUCLEOTIDE SEQUENCE [LARGE SCALE GENOMIC DNA]</scope>
    <source>
        <strain evidence="1 2">9006-11</strain>
    </source>
</reference>